<dbReference type="OrthoDB" id="2564984at2759"/>
<gene>
    <name evidence="3" type="ORF">I316_02082</name>
</gene>
<feature type="transmembrane region" description="Helical" evidence="2">
    <location>
        <begin position="235"/>
        <end position="260"/>
    </location>
</feature>
<organism evidence="3 4">
    <name type="scientific">Kwoniella heveanensis BCC8398</name>
    <dbReference type="NCBI Taxonomy" id="1296120"/>
    <lineage>
        <taxon>Eukaryota</taxon>
        <taxon>Fungi</taxon>
        <taxon>Dikarya</taxon>
        <taxon>Basidiomycota</taxon>
        <taxon>Agaricomycotina</taxon>
        <taxon>Tremellomycetes</taxon>
        <taxon>Tremellales</taxon>
        <taxon>Cryptococcaceae</taxon>
        <taxon>Kwoniella</taxon>
    </lineage>
</organism>
<reference evidence="3 4" key="1">
    <citation type="submission" date="2013-07" db="EMBL/GenBank/DDBJ databases">
        <title>The Genome Sequence of Cryptococcus heveanensis BCC8398.</title>
        <authorList>
            <consortium name="The Broad Institute Genome Sequencing Platform"/>
            <person name="Cuomo C."/>
            <person name="Litvintseva A."/>
            <person name="Chen Y."/>
            <person name="Heitman J."/>
            <person name="Sun S."/>
            <person name="Springer D."/>
            <person name="Dromer F."/>
            <person name="Young S.K."/>
            <person name="Zeng Q."/>
            <person name="Gargeya S."/>
            <person name="Fitzgerald M."/>
            <person name="Abouelleil A."/>
            <person name="Alvarado L."/>
            <person name="Berlin A.M."/>
            <person name="Chapman S.B."/>
            <person name="Dewar J."/>
            <person name="Goldberg J."/>
            <person name="Griggs A."/>
            <person name="Gujja S."/>
            <person name="Hansen M."/>
            <person name="Howarth C."/>
            <person name="Imamovic A."/>
            <person name="Larimer J."/>
            <person name="McCowan C."/>
            <person name="Murphy C."/>
            <person name="Pearson M."/>
            <person name="Priest M."/>
            <person name="Roberts A."/>
            <person name="Saif S."/>
            <person name="Shea T."/>
            <person name="Sykes S."/>
            <person name="Wortman J."/>
            <person name="Nusbaum C."/>
            <person name="Birren B."/>
        </authorList>
    </citation>
    <scope>NUCLEOTIDE SEQUENCE [LARGE SCALE GENOMIC DNA]</scope>
    <source>
        <strain evidence="3 4">BCC8398</strain>
    </source>
</reference>
<keyword evidence="2" id="KW-0472">Membrane</keyword>
<evidence type="ECO:0000313" key="4">
    <source>
        <dbReference type="Proteomes" id="UP000092666"/>
    </source>
</evidence>
<evidence type="ECO:0000256" key="2">
    <source>
        <dbReference type="SAM" id="Phobius"/>
    </source>
</evidence>
<reference evidence="4" key="2">
    <citation type="submission" date="2013-12" db="EMBL/GenBank/DDBJ databases">
        <title>Evolution of pathogenesis and genome organization in the Tremellales.</title>
        <authorList>
            <person name="Cuomo C."/>
            <person name="Litvintseva A."/>
            <person name="Heitman J."/>
            <person name="Chen Y."/>
            <person name="Sun S."/>
            <person name="Springer D."/>
            <person name="Dromer F."/>
            <person name="Young S."/>
            <person name="Zeng Q."/>
            <person name="Chapman S."/>
            <person name="Gujja S."/>
            <person name="Saif S."/>
            <person name="Birren B."/>
        </authorList>
    </citation>
    <scope>NUCLEOTIDE SEQUENCE [LARGE SCALE GENOMIC DNA]</scope>
    <source>
        <strain evidence="4">BCC8398</strain>
    </source>
</reference>
<keyword evidence="2" id="KW-0812">Transmembrane</keyword>
<evidence type="ECO:0000256" key="1">
    <source>
        <dbReference type="SAM" id="MobiDB-lite"/>
    </source>
</evidence>
<feature type="compositionally biased region" description="Low complexity" evidence="1">
    <location>
        <begin position="116"/>
        <end position="126"/>
    </location>
</feature>
<sequence>MSNLDLFASVDGPGSKQSLLVTGMPVAAVNYFATRSLDISHTTPAHARVPIGDSTEAAPVKSKPRGVTCASRRTKLKRAAGTIVTENDMGNGIPPKRESPPPYEVVKQYPSPIDPSPSSSPSSLDSIARIDGHEVGTAPARPVQVGLQTHASRISSTSSVLARDATASATVDERCALLGHEPKTRYGAVGIIAGVVFFPWGLFWRLLDYTFVLLSIRVQVVNESLSADSRRYVCFLFTLVAGPAAILMSSANGATVFFGITAARSARAARAGVADELRILFQ</sequence>
<name>A0A1B9GYU9_9TREE</name>
<feature type="region of interest" description="Disordered" evidence="1">
    <location>
        <begin position="86"/>
        <end position="126"/>
    </location>
</feature>
<evidence type="ECO:0000313" key="3">
    <source>
        <dbReference type="EMBL" id="OCF36209.1"/>
    </source>
</evidence>
<accession>A0A1B9GYU9</accession>
<dbReference type="AlphaFoldDB" id="A0A1B9GYU9"/>
<keyword evidence="4" id="KW-1185">Reference proteome</keyword>
<protein>
    <submittedName>
        <fullName evidence="3">Uncharacterized protein</fullName>
    </submittedName>
</protein>
<feature type="transmembrane region" description="Helical" evidence="2">
    <location>
        <begin position="186"/>
        <end position="207"/>
    </location>
</feature>
<dbReference type="Proteomes" id="UP000092666">
    <property type="component" value="Unassembled WGS sequence"/>
</dbReference>
<dbReference type="EMBL" id="KI669496">
    <property type="protein sequence ID" value="OCF36209.1"/>
    <property type="molecule type" value="Genomic_DNA"/>
</dbReference>
<proteinExistence type="predicted"/>
<keyword evidence="2" id="KW-1133">Transmembrane helix</keyword>